<dbReference type="PROSITE" id="PS50088">
    <property type="entry name" value="ANK_REPEAT"/>
    <property type="match status" value="4"/>
</dbReference>
<keyword evidence="3" id="KW-0808">Transferase</keyword>
<feature type="compositionally biased region" description="Low complexity" evidence="6">
    <location>
        <begin position="351"/>
        <end position="368"/>
    </location>
</feature>
<dbReference type="Gene3D" id="1.25.40.20">
    <property type="entry name" value="Ankyrin repeat-containing domain"/>
    <property type="match status" value="2"/>
</dbReference>
<dbReference type="PRINTS" id="PR01415">
    <property type="entry name" value="ANKYRIN"/>
</dbReference>
<dbReference type="SMART" id="SM00248">
    <property type="entry name" value="ANK"/>
    <property type="match status" value="7"/>
</dbReference>
<dbReference type="PANTHER" id="PTHR46307:SF4">
    <property type="entry name" value="G9A, ISOFORM B"/>
    <property type="match status" value="1"/>
</dbReference>
<dbReference type="AlphaFoldDB" id="A0A8J2WNW4"/>
<dbReference type="Pfam" id="PF13637">
    <property type="entry name" value="Ank_4"/>
    <property type="match status" value="1"/>
</dbReference>
<dbReference type="Gene3D" id="2.170.270.10">
    <property type="entry name" value="SET domain"/>
    <property type="match status" value="1"/>
</dbReference>
<dbReference type="PROSITE" id="PS50867">
    <property type="entry name" value="PRE_SET"/>
    <property type="match status" value="1"/>
</dbReference>
<evidence type="ECO:0000256" key="6">
    <source>
        <dbReference type="SAM" id="MobiDB-lite"/>
    </source>
</evidence>
<dbReference type="GO" id="GO:0005634">
    <property type="term" value="C:nucleus"/>
    <property type="evidence" value="ECO:0007669"/>
    <property type="project" value="InterPro"/>
</dbReference>
<keyword evidence="2" id="KW-0158">Chromosome</keyword>
<dbReference type="InterPro" id="IPR002110">
    <property type="entry name" value="Ankyrin_rpt"/>
</dbReference>
<feature type="compositionally biased region" description="Polar residues" evidence="6">
    <location>
        <begin position="369"/>
        <end position="378"/>
    </location>
</feature>
<dbReference type="InterPro" id="IPR043550">
    <property type="entry name" value="EHMT1/EHMT2"/>
</dbReference>
<dbReference type="GO" id="GO:0046974">
    <property type="term" value="F:histone H3K9 methyltransferase activity"/>
    <property type="evidence" value="ECO:0007669"/>
    <property type="project" value="TreeGrafter"/>
</dbReference>
<dbReference type="OrthoDB" id="616263at2759"/>
<dbReference type="GO" id="GO:0032259">
    <property type="term" value="P:methylation"/>
    <property type="evidence" value="ECO:0007669"/>
    <property type="project" value="UniProtKB-KW"/>
</dbReference>
<dbReference type="InterPro" id="IPR007728">
    <property type="entry name" value="Pre-SET_dom"/>
</dbReference>
<feature type="region of interest" description="Disordered" evidence="6">
    <location>
        <begin position="47"/>
        <end position="77"/>
    </location>
</feature>
<evidence type="ECO:0000313" key="10">
    <source>
        <dbReference type="Proteomes" id="UP000789390"/>
    </source>
</evidence>
<dbReference type="EMBL" id="CAKKLH010000336">
    <property type="protein sequence ID" value="CAH0113230.1"/>
    <property type="molecule type" value="Genomic_DNA"/>
</dbReference>
<dbReference type="Pfam" id="PF21533">
    <property type="entry name" value="EHMT1-2_CRR"/>
    <property type="match status" value="1"/>
</dbReference>
<keyword evidence="10" id="KW-1185">Reference proteome</keyword>
<organism evidence="9 10">
    <name type="scientific">Daphnia galeata</name>
    <dbReference type="NCBI Taxonomy" id="27404"/>
    <lineage>
        <taxon>Eukaryota</taxon>
        <taxon>Metazoa</taxon>
        <taxon>Ecdysozoa</taxon>
        <taxon>Arthropoda</taxon>
        <taxon>Crustacea</taxon>
        <taxon>Branchiopoda</taxon>
        <taxon>Diplostraca</taxon>
        <taxon>Cladocera</taxon>
        <taxon>Anomopoda</taxon>
        <taxon>Daphniidae</taxon>
        <taxon>Daphnia</taxon>
    </lineage>
</organism>
<dbReference type="Proteomes" id="UP000789390">
    <property type="component" value="Unassembled WGS sequence"/>
</dbReference>
<evidence type="ECO:0000313" key="9">
    <source>
        <dbReference type="EMBL" id="CAH0113230.1"/>
    </source>
</evidence>
<feature type="repeat" description="ANK" evidence="5">
    <location>
        <begin position="691"/>
        <end position="723"/>
    </location>
</feature>
<dbReference type="Pfam" id="PF12796">
    <property type="entry name" value="Ank_2"/>
    <property type="match status" value="2"/>
</dbReference>
<dbReference type="CDD" id="cd10543">
    <property type="entry name" value="SET_EHMT"/>
    <property type="match status" value="1"/>
</dbReference>
<dbReference type="SMART" id="SM00468">
    <property type="entry name" value="PreSET"/>
    <property type="match status" value="1"/>
</dbReference>
<dbReference type="Pfam" id="PF00856">
    <property type="entry name" value="SET"/>
    <property type="match status" value="1"/>
</dbReference>
<evidence type="ECO:0000256" key="1">
    <source>
        <dbReference type="ARBA" id="ARBA00004286"/>
    </source>
</evidence>
<dbReference type="Pfam" id="PF05033">
    <property type="entry name" value="Pre-SET"/>
    <property type="match status" value="1"/>
</dbReference>
<dbReference type="InterPro" id="IPR001214">
    <property type="entry name" value="SET_dom"/>
</dbReference>
<dbReference type="GO" id="GO:0002039">
    <property type="term" value="F:p53 binding"/>
    <property type="evidence" value="ECO:0007669"/>
    <property type="project" value="InterPro"/>
</dbReference>
<evidence type="ECO:0008006" key="11">
    <source>
        <dbReference type="Google" id="ProtNLM"/>
    </source>
</evidence>
<evidence type="ECO:0000259" key="8">
    <source>
        <dbReference type="PROSITE" id="PS50867"/>
    </source>
</evidence>
<keyword evidence="5" id="KW-0040">ANK repeat</keyword>
<gene>
    <name evidence="9" type="ORF">DGAL_LOCUS17032</name>
</gene>
<dbReference type="GO" id="GO:0000122">
    <property type="term" value="P:negative regulation of transcription by RNA polymerase II"/>
    <property type="evidence" value="ECO:0007669"/>
    <property type="project" value="TreeGrafter"/>
</dbReference>
<feature type="compositionally biased region" description="Polar residues" evidence="6">
    <location>
        <begin position="190"/>
        <end position="212"/>
    </location>
</feature>
<evidence type="ECO:0000259" key="7">
    <source>
        <dbReference type="PROSITE" id="PS50280"/>
    </source>
</evidence>
<evidence type="ECO:0000256" key="5">
    <source>
        <dbReference type="PROSITE-ProRule" id="PRU00023"/>
    </source>
</evidence>
<dbReference type="GO" id="GO:0008270">
    <property type="term" value="F:zinc ion binding"/>
    <property type="evidence" value="ECO:0007669"/>
    <property type="project" value="InterPro"/>
</dbReference>
<feature type="repeat" description="ANK" evidence="5">
    <location>
        <begin position="827"/>
        <end position="859"/>
    </location>
</feature>
<dbReference type="CDD" id="cd20905">
    <property type="entry name" value="EHMT_ZBD"/>
    <property type="match status" value="1"/>
</dbReference>
<keyword evidence="3" id="KW-0489">Methyltransferase</keyword>
<dbReference type="SUPFAM" id="SSF82199">
    <property type="entry name" value="SET domain"/>
    <property type="match status" value="1"/>
</dbReference>
<feature type="domain" description="SET" evidence="7">
    <location>
        <begin position="1049"/>
        <end position="1166"/>
    </location>
</feature>
<protein>
    <recommendedName>
        <fullName evidence="11">Histone-lysine N-methyltransferase EHMT1</fullName>
    </recommendedName>
</protein>
<feature type="compositionally biased region" description="Basic and acidic residues" evidence="6">
    <location>
        <begin position="164"/>
        <end position="175"/>
    </location>
</feature>
<dbReference type="InterPro" id="IPR036770">
    <property type="entry name" value="Ankyrin_rpt-contain_sf"/>
</dbReference>
<dbReference type="PROSITE" id="PS50297">
    <property type="entry name" value="ANK_REP_REGION"/>
    <property type="match status" value="4"/>
</dbReference>
<reference evidence="9" key="1">
    <citation type="submission" date="2021-11" db="EMBL/GenBank/DDBJ databases">
        <authorList>
            <person name="Schell T."/>
        </authorList>
    </citation>
    <scope>NUCLEOTIDE SEQUENCE</scope>
    <source>
        <strain evidence="9">M5</strain>
    </source>
</reference>
<feature type="region of interest" description="Disordered" evidence="6">
    <location>
        <begin position="326"/>
        <end position="378"/>
    </location>
</feature>
<proteinExistence type="predicted"/>
<feature type="domain" description="Pre-SET" evidence="8">
    <location>
        <begin position="983"/>
        <end position="1046"/>
    </location>
</feature>
<feature type="compositionally biased region" description="Polar residues" evidence="6">
    <location>
        <begin position="49"/>
        <end position="61"/>
    </location>
</feature>
<dbReference type="SMART" id="SM00317">
    <property type="entry name" value="SET"/>
    <property type="match status" value="1"/>
</dbReference>
<feature type="region of interest" description="Disordered" evidence="6">
    <location>
        <begin position="90"/>
        <end position="259"/>
    </location>
</feature>
<dbReference type="InterPro" id="IPR047762">
    <property type="entry name" value="EHMT_CRR"/>
</dbReference>
<dbReference type="SUPFAM" id="SSF48403">
    <property type="entry name" value="Ankyrin repeat"/>
    <property type="match status" value="1"/>
</dbReference>
<dbReference type="PROSITE" id="PS50280">
    <property type="entry name" value="SET"/>
    <property type="match status" value="1"/>
</dbReference>
<comment type="caution">
    <text evidence="9">The sequence shown here is derived from an EMBL/GenBank/DDBJ whole genome shotgun (WGS) entry which is preliminary data.</text>
</comment>
<feature type="compositionally biased region" description="Basic residues" evidence="6">
    <location>
        <begin position="108"/>
        <end position="119"/>
    </location>
</feature>
<dbReference type="PANTHER" id="PTHR46307">
    <property type="entry name" value="G9A, ISOFORM B"/>
    <property type="match status" value="1"/>
</dbReference>
<accession>A0A8J2WNW4</accession>
<feature type="repeat" description="ANK" evidence="5">
    <location>
        <begin position="757"/>
        <end position="789"/>
    </location>
</feature>
<sequence>MDSQQEVSSTMAEDSEVFIEIEVSQSQNNGISLAEAANALITLQVPSKDPSSLTTISSTKTGDSESSKLVLATEGNPKDVRKKILEGMKSQFNTSAEEEVVFEQSNRRGPHRSKSKFKLQKFENEEDGTETPIKSETPKNSRGRGRPPRVPQIEKNQQTTTDTTKTDAESNRIELDSSSEAGSERSDSATGGTNIITTRRSQRTNISRTSATDLLKGQKGLSETRPIKNWSSESELVKPPSESKLVKPIDHPRKRGRPSKGAVLVEANKIEKNAVEAIEEAAVEDVSKVEHMASLGLQSKSSPDAVVHQSEIVPCRNLLDVESGPANKKLRIDGSSTKDISPPETEPFHTSSSMDDSLSSDNLVLDTSGQTSVNNGSLTDESALVANSLENEVELSIVEEQVKPVTNGHTPLQINGTISLLVEKTTNYACSCVESHPPVAIVPPAAPLYCQAVDSVGGKLVGCCLVANRKRFYRPSKKISFMILCDSHRDRIRKHFCCPGCGLFCTQASKLCRKITQPITNQNSFPQGTFLQCRALEGSIHFFHADCQHPGQKKTCLHCQRDSAVTEIRLQMKTCAVPVFCNDAKLLKTIPTAKISRLPSRDIPSNLTETPCPSYLSSQLVLPSGKVIDSNCVPPSLYKLLLPILKSLENTGKSSSSNKTLYAAAKNGDIERVVECLRQGHNVNTTYQDADGQTALHAAAYSGHLALVYIILQSGAALDKLDQSQNTPLSLALIQGHNETVKYLTMAGSCASLKGEGGMTALHLACKNGNLEACHYIMTIGKGKSFINAQDDGGWTPLVWGCEHQRVDIVKYLLLKCKADPNVRDAEQNVALHWAAYSGSLAIVALLLDQGCEVNAANVHGDTPLHTASRRDNPECAFLLIQRGGRLDLRNRENQLAVEVCPDKSCKSAVLLSINMNLQECFQAPCTDSEKVLSNDITRGKEANPIQCVNGFDDESIPNDFMYITENCFTSPLHVDRTINSLTFCECVGDCSTNCNCSSLSFRCWYDEEGKLVPDFNFADPPMLFECNRACQCQRGSCNNRLVQNGITSRLVLFRIENKGWGVRTAQPIPRGSYVCEYIGEIITDFEADQREDDSYLFDLDNKDGETYCIDARRYGNIARFINHSCEPNLIPVKVYVDHQDLKFPRIAFFAVRDIEANEELAFDYGDKFWIIKYKSFTCSCQSPKCKYSQLTIHRTVEEYRRSLQLQELENGYQHS</sequence>
<dbReference type="InterPro" id="IPR046341">
    <property type="entry name" value="SET_dom_sf"/>
</dbReference>
<keyword evidence="4" id="KW-0949">S-adenosyl-L-methionine</keyword>
<name>A0A8J2WNW4_9CRUS</name>
<feature type="repeat" description="ANK" evidence="5">
    <location>
        <begin position="860"/>
        <end position="892"/>
    </location>
</feature>
<evidence type="ECO:0000256" key="3">
    <source>
        <dbReference type="ARBA" id="ARBA00022603"/>
    </source>
</evidence>
<evidence type="ECO:0000256" key="4">
    <source>
        <dbReference type="ARBA" id="ARBA00022691"/>
    </source>
</evidence>
<dbReference type="GO" id="GO:0000785">
    <property type="term" value="C:chromatin"/>
    <property type="evidence" value="ECO:0007669"/>
    <property type="project" value="TreeGrafter"/>
</dbReference>
<comment type="subcellular location">
    <subcellularLocation>
        <location evidence="1">Chromosome</location>
    </subcellularLocation>
</comment>
<evidence type="ECO:0000256" key="2">
    <source>
        <dbReference type="ARBA" id="ARBA00022454"/>
    </source>
</evidence>